<dbReference type="KEGG" id="pbp:STSP1_01464"/>
<organism evidence="2 3">
    <name type="scientific">Sedimentisphaera salicampi</name>
    <dbReference type="NCBI Taxonomy" id="1941349"/>
    <lineage>
        <taxon>Bacteria</taxon>
        <taxon>Pseudomonadati</taxon>
        <taxon>Planctomycetota</taxon>
        <taxon>Phycisphaerae</taxon>
        <taxon>Sedimentisphaerales</taxon>
        <taxon>Sedimentisphaeraceae</taxon>
        <taxon>Sedimentisphaera</taxon>
    </lineage>
</organism>
<gene>
    <name evidence="2" type="ORF">STSP1_01464</name>
</gene>
<keyword evidence="3" id="KW-1185">Reference proteome</keyword>
<dbReference type="CDD" id="cd00851">
    <property type="entry name" value="MTH1175"/>
    <property type="match status" value="1"/>
</dbReference>
<sequence length="112" mass="12319">MKIALPIVNGKLSLHFGHCQSFALVEADKNSREIKETEYTQPPPHEPGVLPKWLHDLGAELIIAGGMGQRAQKLFNDNNIEVIVGAESDTPENVVKEYLNNTLTTGSNLCDH</sequence>
<dbReference type="InterPro" id="IPR036105">
    <property type="entry name" value="DiNase_FeMo-co_biosyn_sf"/>
</dbReference>
<dbReference type="Proteomes" id="UP000193334">
    <property type="component" value="Chromosome"/>
</dbReference>
<protein>
    <submittedName>
        <fullName evidence="2">Dinitrogenase iron-molybdenum cofactor</fullName>
    </submittedName>
</protein>
<name>A0A1W6LMR8_9BACT</name>
<dbReference type="AlphaFoldDB" id="A0A1W6LMR8"/>
<dbReference type="Gene3D" id="3.30.420.130">
    <property type="entry name" value="Dinitrogenase iron-molybdenum cofactor biosynthesis domain"/>
    <property type="match status" value="1"/>
</dbReference>
<evidence type="ECO:0000259" key="1">
    <source>
        <dbReference type="Pfam" id="PF02579"/>
    </source>
</evidence>
<dbReference type="SUPFAM" id="SSF53146">
    <property type="entry name" value="Nitrogenase accessory factor-like"/>
    <property type="match status" value="1"/>
</dbReference>
<dbReference type="Pfam" id="PF02579">
    <property type="entry name" value="Nitro_FeMo-Co"/>
    <property type="match status" value="1"/>
</dbReference>
<dbReference type="EMBL" id="CP021023">
    <property type="protein sequence ID" value="ARN57069.1"/>
    <property type="molecule type" value="Genomic_DNA"/>
</dbReference>
<dbReference type="RefSeq" id="WP_085755745.1">
    <property type="nucleotide sequence ID" value="NZ_CP021023.1"/>
</dbReference>
<evidence type="ECO:0000313" key="3">
    <source>
        <dbReference type="Proteomes" id="UP000193334"/>
    </source>
</evidence>
<reference evidence="3" key="1">
    <citation type="submission" date="2017-04" db="EMBL/GenBank/DDBJ databases">
        <title>Comparative genomics and description of representatives of a novel lineage of planctomycetes thriving in anoxic sediments.</title>
        <authorList>
            <person name="Spring S."/>
            <person name="Bunk B."/>
            <person name="Sproer C."/>
        </authorList>
    </citation>
    <scope>NUCLEOTIDE SEQUENCE [LARGE SCALE GENOMIC DNA]</scope>
    <source>
        <strain evidence="3">ST-PulAB-D4</strain>
    </source>
</reference>
<dbReference type="InterPro" id="IPR003731">
    <property type="entry name" value="Di-Nase_FeMo-co_biosynth"/>
</dbReference>
<dbReference type="OrthoDB" id="280278at2"/>
<dbReference type="PANTHER" id="PTHR42983">
    <property type="entry name" value="DINITROGENASE IRON-MOLYBDENUM COFACTOR PROTEIN-RELATED"/>
    <property type="match status" value="1"/>
</dbReference>
<proteinExistence type="predicted"/>
<dbReference type="STRING" id="1941349.STSP1_01464"/>
<feature type="domain" description="Dinitrogenase iron-molybdenum cofactor biosynthesis" evidence="1">
    <location>
        <begin position="10"/>
        <end position="99"/>
    </location>
</feature>
<dbReference type="PANTHER" id="PTHR42983:SF1">
    <property type="entry name" value="IRON-MOLYBDENUM PROTEIN"/>
    <property type="match status" value="1"/>
</dbReference>
<accession>A0A1W6LMR8</accession>
<dbReference type="InterPro" id="IPR033913">
    <property type="entry name" value="MTH1175_dom"/>
</dbReference>
<evidence type="ECO:0000313" key="2">
    <source>
        <dbReference type="EMBL" id="ARN57069.1"/>
    </source>
</evidence>